<evidence type="ECO:0000256" key="1">
    <source>
        <dbReference type="SAM" id="MobiDB-lite"/>
    </source>
</evidence>
<organism evidence="3 4">
    <name type="scientific">Rhizobium mongolense subsp. loessense</name>
    <dbReference type="NCBI Taxonomy" id="158890"/>
    <lineage>
        <taxon>Bacteria</taxon>
        <taxon>Pseudomonadati</taxon>
        <taxon>Pseudomonadota</taxon>
        <taxon>Alphaproteobacteria</taxon>
        <taxon>Hyphomicrobiales</taxon>
        <taxon>Rhizobiaceae</taxon>
        <taxon>Rhizobium/Agrobacterium group</taxon>
        <taxon>Rhizobium</taxon>
    </lineage>
</organism>
<dbReference type="PANTHER" id="PTHR38599:SF1">
    <property type="entry name" value="CUPIN DOMAIN PROTEIN (AFU_ORTHOLOGUE AFUA_3G13620)"/>
    <property type="match status" value="1"/>
</dbReference>
<sequence length="139" mass="14935">MIKSIFAALSVTALLSGMALADDTAGGKESKVTLVYKHELPNVPGKSIKGVLVEYGPGGFSEGRTHPSSVLFMLPCWKARSFGQVNDSPVKEHKAGESFSKLPSDRHAFPKNGSEGKPAKLLARLRGRYQPEGTDLSHE</sequence>
<dbReference type="AlphaFoldDB" id="A0A1G4T9F5"/>
<evidence type="ECO:0000256" key="2">
    <source>
        <dbReference type="SAM" id="SignalP"/>
    </source>
</evidence>
<evidence type="ECO:0000313" key="4">
    <source>
        <dbReference type="Proteomes" id="UP000199542"/>
    </source>
</evidence>
<accession>A0A1G4T9F5</accession>
<evidence type="ECO:0000313" key="3">
    <source>
        <dbReference type="EMBL" id="SCW77956.1"/>
    </source>
</evidence>
<proteinExistence type="predicted"/>
<dbReference type="PANTHER" id="PTHR38599">
    <property type="entry name" value="CUPIN DOMAIN PROTEIN (AFU_ORTHOLOGUE AFUA_3G13620)"/>
    <property type="match status" value="1"/>
</dbReference>
<gene>
    <name evidence="3" type="ORF">SAMN02927900_04887</name>
</gene>
<keyword evidence="2" id="KW-0732">Signal</keyword>
<name>A0A1G4T9F5_9HYPH</name>
<feature type="chain" id="PRO_5011711904" evidence="2">
    <location>
        <begin position="22"/>
        <end position="139"/>
    </location>
</feature>
<feature type="region of interest" description="Disordered" evidence="1">
    <location>
        <begin position="88"/>
        <end position="119"/>
    </location>
</feature>
<reference evidence="3 4" key="1">
    <citation type="submission" date="2016-10" db="EMBL/GenBank/DDBJ databases">
        <authorList>
            <person name="de Groot N.N."/>
        </authorList>
    </citation>
    <scope>NUCLEOTIDE SEQUENCE [LARGE SCALE GENOMIC DNA]</scope>
    <source>
        <strain evidence="3 4">CGMCC 1.3401</strain>
    </source>
</reference>
<feature type="signal peptide" evidence="2">
    <location>
        <begin position="1"/>
        <end position="21"/>
    </location>
</feature>
<protein>
    <submittedName>
        <fullName evidence="3">Cupin domain protein</fullName>
    </submittedName>
</protein>
<dbReference type="Proteomes" id="UP000199542">
    <property type="component" value="Unassembled WGS sequence"/>
</dbReference>
<dbReference type="EMBL" id="FMTM01000008">
    <property type="protein sequence ID" value="SCW77956.1"/>
    <property type="molecule type" value="Genomic_DNA"/>
</dbReference>